<name>A0ACB9Z3C1_9PEZI</name>
<reference evidence="1 2" key="1">
    <citation type="journal article" date="2022" name="New Phytol.">
        <title>Ecological generalism drives hyperdiversity of secondary metabolite gene clusters in xylarialean endophytes.</title>
        <authorList>
            <person name="Franco M.E.E."/>
            <person name="Wisecaver J.H."/>
            <person name="Arnold A.E."/>
            <person name="Ju Y.M."/>
            <person name="Slot J.C."/>
            <person name="Ahrendt S."/>
            <person name="Moore L.P."/>
            <person name="Eastman K.E."/>
            <person name="Scott K."/>
            <person name="Konkel Z."/>
            <person name="Mondo S.J."/>
            <person name="Kuo A."/>
            <person name="Hayes R.D."/>
            <person name="Haridas S."/>
            <person name="Andreopoulos B."/>
            <person name="Riley R."/>
            <person name="LaButti K."/>
            <person name="Pangilinan J."/>
            <person name="Lipzen A."/>
            <person name="Amirebrahimi M."/>
            <person name="Yan J."/>
            <person name="Adam C."/>
            <person name="Keymanesh K."/>
            <person name="Ng V."/>
            <person name="Louie K."/>
            <person name="Northen T."/>
            <person name="Drula E."/>
            <person name="Henrissat B."/>
            <person name="Hsieh H.M."/>
            <person name="Youens-Clark K."/>
            <person name="Lutzoni F."/>
            <person name="Miadlikowska J."/>
            <person name="Eastwood D.C."/>
            <person name="Hamelin R.C."/>
            <person name="Grigoriev I.V."/>
            <person name="U'Ren J.M."/>
        </authorList>
    </citation>
    <scope>NUCLEOTIDE SEQUENCE [LARGE SCALE GENOMIC DNA]</scope>
    <source>
        <strain evidence="1 2">CBS 119005</strain>
    </source>
</reference>
<accession>A0ACB9Z3C1</accession>
<gene>
    <name evidence="1" type="ORF">F4820DRAFT_271977</name>
</gene>
<dbReference type="EMBL" id="MU393464">
    <property type="protein sequence ID" value="KAI4865992.1"/>
    <property type="molecule type" value="Genomic_DNA"/>
</dbReference>
<proteinExistence type="predicted"/>
<protein>
    <submittedName>
        <fullName evidence="1">Uncharacterized protein</fullName>
    </submittedName>
</protein>
<evidence type="ECO:0000313" key="2">
    <source>
        <dbReference type="Proteomes" id="UP001497700"/>
    </source>
</evidence>
<organism evidence="1 2">
    <name type="scientific">Hypoxylon rubiginosum</name>
    <dbReference type="NCBI Taxonomy" id="110542"/>
    <lineage>
        <taxon>Eukaryota</taxon>
        <taxon>Fungi</taxon>
        <taxon>Dikarya</taxon>
        <taxon>Ascomycota</taxon>
        <taxon>Pezizomycotina</taxon>
        <taxon>Sordariomycetes</taxon>
        <taxon>Xylariomycetidae</taxon>
        <taxon>Xylariales</taxon>
        <taxon>Hypoxylaceae</taxon>
        <taxon>Hypoxylon</taxon>
    </lineage>
</organism>
<keyword evidence="2" id="KW-1185">Reference proteome</keyword>
<sequence>MLPPLPWSGLDLFYHTILAVYLVIFLFFHANQIRSVVLIMADMMNPQTPPRKLFKPSSKTKTPTPAKRQTPTTPTNPSTQSHDTLTLTPTETVSQSAERPGFLSRGASEVSKSAIDSSTEGEDALKGPNNVVKSIAGKPREILDSSTGQLPEPSNPTDALNSPTDIAKYFTEQGNSEMSTFISALAGKTSLDPTGTAGRGVDSRDMPGDAADVTSQATGRPASGASESINELPRDDALITSPNERTKEVLDEASDLTNTAGKLRENGHASNGVAQKAEDMKNSDQSPSLAREALDAPKPVDVSKEAEGSTNAAQEQVKGVKPLSTGGEPDTANISKEARVGVLNEKGRKNGLTRAASDATGRKASALASNDSSDGTQVADNMGKPAHIERRIEIPLSHPEKAVSSPPEPNKPDMHQIAAGLHSVDDLPGTEDLPSTDDLPGLPDDMLQDPPEEVLDPSVHTPSSNITPIPKIPKITPIGIAPPPDLLHLAHGLGGNMVDDVGNIVDASGEVLGHATGDLPAMVGKKVADNGEVYGENGEVVGYVSENFTEPPAPTDIPDHVLGGLKVDHYGNILDTNGNIIGRFNEKAGENGSLAPFLNRRKSSNSQAEGKSEEEKKPKVNAHTGGSPSDLFLDVKSTTDGIQLTIRIPTTFGRQPQD</sequence>
<comment type="caution">
    <text evidence="1">The sequence shown here is derived from an EMBL/GenBank/DDBJ whole genome shotgun (WGS) entry which is preliminary data.</text>
</comment>
<evidence type="ECO:0000313" key="1">
    <source>
        <dbReference type="EMBL" id="KAI4865992.1"/>
    </source>
</evidence>
<dbReference type="Proteomes" id="UP001497700">
    <property type="component" value="Unassembled WGS sequence"/>
</dbReference>